<dbReference type="SUPFAM" id="SSF52047">
    <property type="entry name" value="RNI-like"/>
    <property type="match status" value="1"/>
</dbReference>
<dbReference type="AlphaFoldDB" id="A0A0S4IPG0"/>
<dbReference type="GO" id="GO:0005829">
    <property type="term" value="C:cytosol"/>
    <property type="evidence" value="ECO:0007669"/>
    <property type="project" value="TreeGrafter"/>
</dbReference>
<feature type="coiled-coil region" evidence="4">
    <location>
        <begin position="600"/>
        <end position="687"/>
    </location>
</feature>
<dbReference type="OrthoDB" id="120976at2759"/>
<evidence type="ECO:0000256" key="3">
    <source>
        <dbReference type="ARBA" id="ARBA00022737"/>
    </source>
</evidence>
<dbReference type="Pfam" id="PF13516">
    <property type="entry name" value="LRR_6"/>
    <property type="match status" value="8"/>
</dbReference>
<evidence type="ECO:0000256" key="1">
    <source>
        <dbReference type="ARBA" id="ARBA00022468"/>
    </source>
</evidence>
<keyword evidence="1" id="KW-0343">GTPase activation</keyword>
<evidence type="ECO:0000256" key="4">
    <source>
        <dbReference type="SAM" id="Coils"/>
    </source>
</evidence>
<name>A0A0S4IPG0_BODSA</name>
<dbReference type="GO" id="GO:0031267">
    <property type="term" value="F:small GTPase binding"/>
    <property type="evidence" value="ECO:0007669"/>
    <property type="project" value="TreeGrafter"/>
</dbReference>
<accession>A0A0S4IPG0</accession>
<proteinExistence type="predicted"/>
<dbReference type="VEuPathDB" id="TriTrypDB:BSAL_58540"/>
<dbReference type="GO" id="GO:0005096">
    <property type="term" value="F:GTPase activator activity"/>
    <property type="evidence" value="ECO:0007669"/>
    <property type="project" value="UniProtKB-KW"/>
</dbReference>
<dbReference type="InterPro" id="IPR032675">
    <property type="entry name" value="LRR_dom_sf"/>
</dbReference>
<feature type="compositionally biased region" description="Polar residues" evidence="5">
    <location>
        <begin position="26"/>
        <end position="38"/>
    </location>
</feature>
<dbReference type="Proteomes" id="UP000051952">
    <property type="component" value="Unassembled WGS sequence"/>
</dbReference>
<dbReference type="PANTHER" id="PTHR24113">
    <property type="entry name" value="RAN GTPASE-ACTIVATING PROTEIN 1"/>
    <property type="match status" value="1"/>
</dbReference>
<dbReference type="OMA" id="MADAKFE"/>
<keyword evidence="3" id="KW-0677">Repeat</keyword>
<reference evidence="7" key="1">
    <citation type="submission" date="2015-09" db="EMBL/GenBank/DDBJ databases">
        <authorList>
            <consortium name="Pathogen Informatics"/>
        </authorList>
    </citation>
    <scope>NUCLEOTIDE SEQUENCE [LARGE SCALE GENOMIC DNA]</scope>
    <source>
        <strain evidence="7">Lake Konstanz</strain>
    </source>
</reference>
<feature type="region of interest" description="Disordered" evidence="5">
    <location>
        <begin position="725"/>
        <end position="756"/>
    </location>
</feature>
<dbReference type="GO" id="GO:0006913">
    <property type="term" value="P:nucleocytoplasmic transport"/>
    <property type="evidence" value="ECO:0007669"/>
    <property type="project" value="TreeGrafter"/>
</dbReference>
<dbReference type="EMBL" id="CYKH01000235">
    <property type="protein sequence ID" value="CUF05632.1"/>
    <property type="molecule type" value="Genomic_DNA"/>
</dbReference>
<feature type="compositionally biased region" description="Polar residues" evidence="5">
    <location>
        <begin position="731"/>
        <end position="744"/>
    </location>
</feature>
<evidence type="ECO:0000313" key="6">
    <source>
        <dbReference type="EMBL" id="CUF05632.1"/>
    </source>
</evidence>
<dbReference type="GO" id="GO:0005634">
    <property type="term" value="C:nucleus"/>
    <property type="evidence" value="ECO:0007669"/>
    <property type="project" value="TreeGrafter"/>
</dbReference>
<dbReference type="PANTHER" id="PTHR24113:SF12">
    <property type="entry name" value="RAN GTPASE-ACTIVATING PROTEIN 1"/>
    <property type="match status" value="1"/>
</dbReference>
<dbReference type="GO" id="GO:0048471">
    <property type="term" value="C:perinuclear region of cytoplasm"/>
    <property type="evidence" value="ECO:0007669"/>
    <property type="project" value="TreeGrafter"/>
</dbReference>
<protein>
    <submittedName>
        <fullName evidence="6">Leucine-rich repeat protein, putative</fullName>
    </submittedName>
</protein>
<keyword evidence="7" id="KW-1185">Reference proteome</keyword>
<keyword evidence="4" id="KW-0175">Coiled coil</keyword>
<dbReference type="Gene3D" id="3.80.10.10">
    <property type="entry name" value="Ribonuclease Inhibitor"/>
    <property type="match status" value="4"/>
</dbReference>
<feature type="region of interest" description="Disordered" evidence="5">
    <location>
        <begin position="1"/>
        <end position="38"/>
    </location>
</feature>
<keyword evidence="2" id="KW-0433">Leucine-rich repeat</keyword>
<dbReference type="SMART" id="SM00368">
    <property type="entry name" value="LRR_RI"/>
    <property type="match status" value="12"/>
</dbReference>
<evidence type="ECO:0000256" key="2">
    <source>
        <dbReference type="ARBA" id="ARBA00022614"/>
    </source>
</evidence>
<dbReference type="InterPro" id="IPR001611">
    <property type="entry name" value="Leu-rich_rpt"/>
</dbReference>
<organism evidence="6 7">
    <name type="scientific">Bodo saltans</name>
    <name type="common">Flagellated protozoan</name>
    <dbReference type="NCBI Taxonomy" id="75058"/>
    <lineage>
        <taxon>Eukaryota</taxon>
        <taxon>Discoba</taxon>
        <taxon>Euglenozoa</taxon>
        <taxon>Kinetoplastea</taxon>
        <taxon>Metakinetoplastina</taxon>
        <taxon>Eubodonida</taxon>
        <taxon>Bodonidae</taxon>
        <taxon>Bodo</taxon>
    </lineage>
</organism>
<gene>
    <name evidence="6" type="ORF">BSAL_58540</name>
</gene>
<dbReference type="InterPro" id="IPR027038">
    <property type="entry name" value="RanGap"/>
</dbReference>
<evidence type="ECO:0000313" key="7">
    <source>
        <dbReference type="Proteomes" id="UP000051952"/>
    </source>
</evidence>
<evidence type="ECO:0000256" key="5">
    <source>
        <dbReference type="SAM" id="MobiDB-lite"/>
    </source>
</evidence>
<sequence>MSNHTPQKKRTESAQIQRTPAPPSVAFSSSGSRPGTAASASVYSRTAADGAASVIFRHKTRRNRTFLKDNDANAAVLPQPLPQGIPYVANYTTFDELLKRNILQQPIDEQVHLGTDDVRLIYDAKCVDQNLTPSWDREVRFMELLSSSCKGNFFTLTENGLGRTAAEAIAHILSVDSTYSILDLSGNRLRDEGAKCVAKLLTVNETLVHVGLRSNDIGFEGGQALADALCDNNTVTSLDLGAHSGINRNHLGSRGASALGTMLKANSVLCTLSISSNGLGAEGVAHLAAGMEENRALTHVDLSSNNLGYEGARVLASVIEATELQNLYLQRNGLTDRGGLQLATNMQRTIDNSSETIETLNLEWNDLGDGFAVAMARVIATTTRLKKLKLGGNDLTGGVKAIADALIENRSLVELSLSECHVAGSDGVALAAAIAANKTLKVLDLSKNRLGNDGVAPIAEALRKNKVLVSLNLSSNGIGDAGGVALTRFIKENSSLQELNLRHNSMTSTTGNLLDDELRNNSTLQRIDITYNDFTYKCFSGIQHTLSRNSASWSARAVPRLQGEIEVLDVKQKELVQVEEDSELEKRGIKDRGDQILRRKEEVRTLTETFRQEIHELEERYASAKGLAERAEEAYRFAEDRNSAEGTILTGKKNNLESKIQNERDKREKIIRDTDKLRKQLKAIQDAEVDLMKPFLQELAKMEAERNSDKADCKWQSEQLATLHLKRKQLETQNGTSTNGTTPMPGSPSKAAPRKK</sequence>